<feature type="domain" description="DUF4440" evidence="1">
    <location>
        <begin position="15"/>
        <end position="108"/>
    </location>
</feature>
<dbReference type="AlphaFoldDB" id="A0A5D4SIG7"/>
<dbReference type="EMBL" id="VTES01000005">
    <property type="protein sequence ID" value="TYS61878.1"/>
    <property type="molecule type" value="Genomic_DNA"/>
</dbReference>
<dbReference type="InterPro" id="IPR027843">
    <property type="entry name" value="DUF4440"/>
</dbReference>
<comment type="caution">
    <text evidence="2">The sequence shown here is derived from an EMBL/GenBank/DDBJ whole genome shotgun (WGS) entry which is preliminary data.</text>
</comment>
<dbReference type="RefSeq" id="WP_129613501.1">
    <property type="nucleotide sequence ID" value="NZ_SEHK01000008.1"/>
</dbReference>
<gene>
    <name evidence="2" type="ORF">FZD47_17435</name>
</gene>
<organism evidence="2 3">
    <name type="scientific">Bacillus infantis</name>
    <dbReference type="NCBI Taxonomy" id="324767"/>
    <lineage>
        <taxon>Bacteria</taxon>
        <taxon>Bacillati</taxon>
        <taxon>Bacillota</taxon>
        <taxon>Bacilli</taxon>
        <taxon>Bacillales</taxon>
        <taxon>Bacillaceae</taxon>
        <taxon>Bacillus</taxon>
    </lineage>
</organism>
<reference evidence="2 3" key="1">
    <citation type="submission" date="2019-08" db="EMBL/GenBank/DDBJ databases">
        <title>Bacillus genomes from the desert of Cuatro Cienegas, Coahuila.</title>
        <authorList>
            <person name="Olmedo-Alvarez G."/>
        </authorList>
    </citation>
    <scope>NUCLEOTIDE SEQUENCE [LARGE SCALE GENOMIC DNA]</scope>
    <source>
        <strain evidence="2 3">CH37_1T</strain>
    </source>
</reference>
<dbReference type="Proteomes" id="UP000323732">
    <property type="component" value="Unassembled WGS sequence"/>
</dbReference>
<name>A0A5D4SIG7_9BACI</name>
<dbReference type="SUPFAM" id="SSF54427">
    <property type="entry name" value="NTF2-like"/>
    <property type="match status" value="1"/>
</dbReference>
<evidence type="ECO:0000313" key="3">
    <source>
        <dbReference type="Proteomes" id="UP000323732"/>
    </source>
</evidence>
<evidence type="ECO:0000259" key="1">
    <source>
        <dbReference type="Pfam" id="PF14534"/>
    </source>
</evidence>
<dbReference type="Pfam" id="PF14534">
    <property type="entry name" value="DUF4440"/>
    <property type="match status" value="1"/>
</dbReference>
<evidence type="ECO:0000313" key="2">
    <source>
        <dbReference type="EMBL" id="TYS61878.1"/>
    </source>
</evidence>
<protein>
    <submittedName>
        <fullName evidence="2">Nuclear transport factor 2 family protein</fullName>
    </submittedName>
</protein>
<accession>A0A5D4SIG7</accession>
<sequence length="118" mass="13833">MEHSFLEEHILHLEKRLMTYQAKELDELLASDFLEYGSSGNKYDKKAQLDAVSKINTNNHIRLTISDFNIKFLSDDIILATYQTYQHEENKKALRSSIWKLDDGNWQMVFHQGTPTVK</sequence>
<dbReference type="InterPro" id="IPR032710">
    <property type="entry name" value="NTF2-like_dom_sf"/>
</dbReference>
<proteinExistence type="predicted"/>
<dbReference type="Gene3D" id="3.10.450.50">
    <property type="match status" value="1"/>
</dbReference>